<organism evidence="1 2">
    <name type="scientific">Solanum commersonii</name>
    <name type="common">Commerson's wild potato</name>
    <name type="synonym">Commerson's nightshade</name>
    <dbReference type="NCBI Taxonomy" id="4109"/>
    <lineage>
        <taxon>Eukaryota</taxon>
        <taxon>Viridiplantae</taxon>
        <taxon>Streptophyta</taxon>
        <taxon>Embryophyta</taxon>
        <taxon>Tracheophyta</taxon>
        <taxon>Spermatophyta</taxon>
        <taxon>Magnoliopsida</taxon>
        <taxon>eudicotyledons</taxon>
        <taxon>Gunneridae</taxon>
        <taxon>Pentapetalae</taxon>
        <taxon>asterids</taxon>
        <taxon>lamiids</taxon>
        <taxon>Solanales</taxon>
        <taxon>Solanaceae</taxon>
        <taxon>Solanoideae</taxon>
        <taxon>Solaneae</taxon>
        <taxon>Solanum</taxon>
    </lineage>
</organism>
<accession>A0A9J5ZMZ3</accession>
<comment type="caution">
    <text evidence="1">The sequence shown here is derived from an EMBL/GenBank/DDBJ whole genome shotgun (WGS) entry which is preliminary data.</text>
</comment>
<dbReference type="AlphaFoldDB" id="A0A9J5ZMZ3"/>
<protein>
    <submittedName>
        <fullName evidence="1">Uncharacterized protein</fullName>
    </submittedName>
</protein>
<proteinExistence type="predicted"/>
<evidence type="ECO:0000313" key="2">
    <source>
        <dbReference type="Proteomes" id="UP000824120"/>
    </source>
</evidence>
<dbReference type="Proteomes" id="UP000824120">
    <property type="component" value="Chromosome 4"/>
</dbReference>
<reference evidence="1 2" key="1">
    <citation type="submission" date="2020-09" db="EMBL/GenBank/DDBJ databases">
        <title>De no assembly of potato wild relative species, Solanum commersonii.</title>
        <authorList>
            <person name="Cho K."/>
        </authorList>
    </citation>
    <scope>NUCLEOTIDE SEQUENCE [LARGE SCALE GENOMIC DNA]</scope>
    <source>
        <strain evidence="1">LZ3.2</strain>
        <tissue evidence="1">Leaf</tissue>
    </source>
</reference>
<name>A0A9J5ZMZ3_SOLCO</name>
<sequence length="78" mass="9419">MQSGQDKIFYFIVTKNQLEKSPILKMLKKRDLKSSHMIYIWWLIRGRPSMIYFKMDSNLTRKTSRTHLKRLLNGRQSS</sequence>
<keyword evidence="2" id="KW-1185">Reference proteome</keyword>
<dbReference type="EMBL" id="JACXVP010000004">
    <property type="protein sequence ID" value="KAG5613510.1"/>
    <property type="molecule type" value="Genomic_DNA"/>
</dbReference>
<gene>
    <name evidence="1" type="ORF">H5410_024791</name>
</gene>
<evidence type="ECO:0000313" key="1">
    <source>
        <dbReference type="EMBL" id="KAG5613510.1"/>
    </source>
</evidence>